<evidence type="ECO:0000256" key="5">
    <source>
        <dbReference type="ARBA" id="ARBA00022741"/>
    </source>
</evidence>
<geneLocation type="plasmid" evidence="13 14">
    <name>PPGU16_p1</name>
</geneLocation>
<feature type="domain" description="PAC" evidence="12">
    <location>
        <begin position="443"/>
        <end position="494"/>
    </location>
</feature>
<evidence type="ECO:0000256" key="1">
    <source>
        <dbReference type="ARBA" id="ARBA00000085"/>
    </source>
</evidence>
<keyword evidence="3" id="KW-0597">Phosphoprotein</keyword>
<dbReference type="InterPro" id="IPR035965">
    <property type="entry name" value="PAS-like_dom_sf"/>
</dbReference>
<dbReference type="InterPro" id="IPR003661">
    <property type="entry name" value="HisK_dim/P_dom"/>
</dbReference>
<dbReference type="PROSITE" id="PS50112">
    <property type="entry name" value="PAS"/>
    <property type="match status" value="1"/>
</dbReference>
<keyword evidence="6" id="KW-0418">Kinase</keyword>
<comment type="catalytic activity">
    <reaction evidence="1">
        <text>ATP + protein L-histidine = ADP + protein N-phospho-L-histidine.</text>
        <dbReference type="EC" id="2.7.13.3"/>
    </reaction>
</comment>
<dbReference type="SUPFAM" id="SSF55874">
    <property type="entry name" value="ATPase domain of HSP90 chaperone/DNA topoisomerase II/histidine kinase"/>
    <property type="match status" value="1"/>
</dbReference>
<dbReference type="FunFam" id="3.30.450.20:FF:000099">
    <property type="entry name" value="Sensory box sensor histidine kinase"/>
    <property type="match status" value="1"/>
</dbReference>
<dbReference type="Gene3D" id="3.30.450.20">
    <property type="entry name" value="PAS domain"/>
    <property type="match status" value="3"/>
</dbReference>
<keyword evidence="14" id="KW-1185">Reference proteome</keyword>
<dbReference type="InterPro" id="IPR000014">
    <property type="entry name" value="PAS"/>
</dbReference>
<dbReference type="GO" id="GO:0000155">
    <property type="term" value="F:phosphorelay sensor kinase activity"/>
    <property type="evidence" value="ECO:0007669"/>
    <property type="project" value="InterPro"/>
</dbReference>
<keyword evidence="13" id="KW-0614">Plasmid</keyword>
<evidence type="ECO:0000259" key="11">
    <source>
        <dbReference type="PROSITE" id="PS50112"/>
    </source>
</evidence>
<proteinExistence type="predicted"/>
<evidence type="ECO:0000256" key="7">
    <source>
        <dbReference type="ARBA" id="ARBA00022840"/>
    </source>
</evidence>
<dbReference type="InterPro" id="IPR052162">
    <property type="entry name" value="Sensor_kinase/Photoreceptor"/>
</dbReference>
<keyword evidence="5" id="KW-0547">Nucleotide-binding</keyword>
<dbReference type="RefSeq" id="WP_180726586.1">
    <property type="nucleotide sequence ID" value="NZ_AP023176.1"/>
</dbReference>
<evidence type="ECO:0000256" key="2">
    <source>
        <dbReference type="ARBA" id="ARBA00012438"/>
    </source>
</evidence>
<dbReference type="InterPro" id="IPR004358">
    <property type="entry name" value="Sig_transdc_His_kin-like_C"/>
</dbReference>
<keyword evidence="8" id="KW-0902">Two-component regulatory system</keyword>
<dbReference type="SUPFAM" id="SSF55785">
    <property type="entry name" value="PYP-like sensor domain (PAS domain)"/>
    <property type="match status" value="3"/>
</dbReference>
<feature type="domain" description="PAS" evidence="11">
    <location>
        <begin position="115"/>
        <end position="163"/>
    </location>
</feature>
<dbReference type="InterPro" id="IPR013655">
    <property type="entry name" value="PAS_fold_3"/>
</dbReference>
<reference evidence="13 14" key="1">
    <citation type="journal article" date="2020" name="Genes (Basel)">
        <title>Genomic Comparison of Insect Gut Symbionts from Divergent Burkholderia Subclades.</title>
        <authorList>
            <person name="Takeshita K."/>
            <person name="Kikuchi Y."/>
        </authorList>
    </citation>
    <scope>NUCLEOTIDE SEQUENCE [LARGE SCALE GENOMIC DNA]</scope>
    <source>
        <strain evidence="13 14">PGU16</strain>
        <plasmid evidence="13 14">PPGU16_p1</plasmid>
    </source>
</reference>
<keyword evidence="4" id="KW-0808">Transferase</keyword>
<keyword evidence="9" id="KW-1133">Transmembrane helix</keyword>
<dbReference type="Pfam" id="PF08448">
    <property type="entry name" value="PAS_4"/>
    <property type="match status" value="1"/>
</dbReference>
<dbReference type="Pfam" id="PF02518">
    <property type="entry name" value="HATPase_c"/>
    <property type="match status" value="1"/>
</dbReference>
<accession>A0A7I8BXL0</accession>
<dbReference type="KEGG" id="plad:PPGU16_61760"/>
<dbReference type="InterPro" id="IPR036097">
    <property type="entry name" value="HisK_dim/P_sf"/>
</dbReference>
<dbReference type="InterPro" id="IPR001610">
    <property type="entry name" value="PAC"/>
</dbReference>
<dbReference type="GO" id="GO:0005524">
    <property type="term" value="F:ATP binding"/>
    <property type="evidence" value="ECO:0007669"/>
    <property type="project" value="UniProtKB-KW"/>
</dbReference>
<dbReference type="InterPro" id="IPR013656">
    <property type="entry name" value="PAS_4"/>
</dbReference>
<dbReference type="SUPFAM" id="SSF47384">
    <property type="entry name" value="Homodimeric domain of signal transducing histidine kinase"/>
    <property type="match status" value="1"/>
</dbReference>
<dbReference type="PROSITE" id="PS50109">
    <property type="entry name" value="HIS_KIN"/>
    <property type="match status" value="1"/>
</dbReference>
<dbReference type="Gene3D" id="3.30.565.10">
    <property type="entry name" value="Histidine kinase-like ATPase, C-terminal domain"/>
    <property type="match status" value="1"/>
</dbReference>
<feature type="transmembrane region" description="Helical" evidence="9">
    <location>
        <begin position="23"/>
        <end position="56"/>
    </location>
</feature>
<dbReference type="PANTHER" id="PTHR43304:SF1">
    <property type="entry name" value="PAC DOMAIN-CONTAINING PROTEIN"/>
    <property type="match status" value="1"/>
</dbReference>
<dbReference type="EC" id="2.7.13.3" evidence="2"/>
<organism evidence="13 14">
    <name type="scientific">Paraburkholderia largidicola</name>
    <dbReference type="NCBI Taxonomy" id="3014751"/>
    <lineage>
        <taxon>Bacteria</taxon>
        <taxon>Pseudomonadati</taxon>
        <taxon>Pseudomonadota</taxon>
        <taxon>Betaproteobacteria</taxon>
        <taxon>Burkholderiales</taxon>
        <taxon>Burkholderiaceae</taxon>
        <taxon>Paraburkholderia</taxon>
    </lineage>
</organism>
<dbReference type="EMBL" id="AP023176">
    <property type="protein sequence ID" value="BCF93109.1"/>
    <property type="molecule type" value="Genomic_DNA"/>
</dbReference>
<keyword evidence="9" id="KW-0472">Membrane</keyword>
<dbReference type="InterPro" id="IPR003594">
    <property type="entry name" value="HATPase_dom"/>
</dbReference>
<dbReference type="SMART" id="SM00388">
    <property type="entry name" value="HisKA"/>
    <property type="match status" value="1"/>
</dbReference>
<dbReference type="Proteomes" id="UP000510888">
    <property type="component" value="Plasmid PPGU16_p1"/>
</dbReference>
<evidence type="ECO:0000256" key="9">
    <source>
        <dbReference type="SAM" id="Phobius"/>
    </source>
</evidence>
<dbReference type="PROSITE" id="PS50113">
    <property type="entry name" value="PAC"/>
    <property type="match status" value="3"/>
</dbReference>
<dbReference type="Pfam" id="PF08447">
    <property type="entry name" value="PAS_3"/>
    <property type="match status" value="2"/>
</dbReference>
<dbReference type="NCBIfam" id="TIGR00229">
    <property type="entry name" value="sensory_box"/>
    <property type="match status" value="3"/>
</dbReference>
<name>A0A7I8BXL0_9BURK</name>
<evidence type="ECO:0000256" key="4">
    <source>
        <dbReference type="ARBA" id="ARBA00022679"/>
    </source>
</evidence>
<dbReference type="CDD" id="cd00082">
    <property type="entry name" value="HisKA"/>
    <property type="match status" value="1"/>
</dbReference>
<dbReference type="SMART" id="SM00086">
    <property type="entry name" value="PAC"/>
    <property type="match status" value="3"/>
</dbReference>
<evidence type="ECO:0000256" key="3">
    <source>
        <dbReference type="ARBA" id="ARBA00022553"/>
    </source>
</evidence>
<dbReference type="InterPro" id="IPR036890">
    <property type="entry name" value="HATPase_C_sf"/>
</dbReference>
<feature type="domain" description="PAC" evidence="12">
    <location>
        <begin position="316"/>
        <end position="368"/>
    </location>
</feature>
<dbReference type="InterPro" id="IPR005467">
    <property type="entry name" value="His_kinase_dom"/>
</dbReference>
<evidence type="ECO:0000313" key="14">
    <source>
        <dbReference type="Proteomes" id="UP000510888"/>
    </source>
</evidence>
<dbReference type="Pfam" id="PF00512">
    <property type="entry name" value="HisKA"/>
    <property type="match status" value="1"/>
</dbReference>
<dbReference type="GO" id="GO:0042802">
    <property type="term" value="F:identical protein binding"/>
    <property type="evidence" value="ECO:0007669"/>
    <property type="project" value="UniProtKB-ARBA"/>
</dbReference>
<evidence type="ECO:0000313" key="13">
    <source>
        <dbReference type="EMBL" id="BCF93109.1"/>
    </source>
</evidence>
<dbReference type="CDD" id="cd00130">
    <property type="entry name" value="PAS"/>
    <property type="match status" value="3"/>
</dbReference>
<dbReference type="SMART" id="SM00091">
    <property type="entry name" value="PAS"/>
    <property type="match status" value="2"/>
</dbReference>
<dbReference type="PRINTS" id="PR00344">
    <property type="entry name" value="BCTRLSENSOR"/>
</dbReference>
<dbReference type="Gene3D" id="1.10.287.130">
    <property type="match status" value="1"/>
</dbReference>
<gene>
    <name evidence="13" type="ORF">PPGU16_61760</name>
</gene>
<evidence type="ECO:0000259" key="10">
    <source>
        <dbReference type="PROSITE" id="PS50109"/>
    </source>
</evidence>
<dbReference type="AlphaFoldDB" id="A0A7I8BXL0"/>
<dbReference type="SMART" id="SM00387">
    <property type="entry name" value="HATPase_c"/>
    <property type="match status" value="1"/>
</dbReference>
<dbReference type="PANTHER" id="PTHR43304">
    <property type="entry name" value="PHYTOCHROME-LIKE PROTEIN CPH1"/>
    <property type="match status" value="1"/>
</dbReference>
<evidence type="ECO:0000256" key="8">
    <source>
        <dbReference type="ARBA" id="ARBA00023012"/>
    </source>
</evidence>
<sequence length="736" mass="81700">MIFDALPILSVGRVKGTRALYPAAAAIALAVFVIDAFTMIDIAVAVLYATVVLLVASAGSRVTTANVAWGCVALTLLGFMLSHDGHYSDGSVARCVVSLLAIATTSILALRNQASNDTLRKQLEMLDLTHDAIIVYDIDDRVTFWNQGAERLYGWTAQEAMGQPLHELTQTRASTMPIDEIRSETLLHGGWHGELQRMRKDGETVFISSRCTLWRDDRGKPLAILATSNDITARKRMEEELQRQQDELRATIDAIPGMVWSSSRDGCPDYMNRRWNEYGVELADDVRDIWQSIVHPDDLPAMQAAWREAVATGSALETTARIRRKDGVYRWMHVGAEPLRDANGDIVRWYGVNTDIEEHKQTQQALERSEAFLSDAQRLSRTGSIATRVPECDMGWSDETYRIFDVPRHVTPSVELIAARTHPDDIDIVKRAHERALRGESHIDSEFRLLLTDGSVKHVHYVAHLSAPVSGKVEYVGALMDVTDRVTAQEALDRSTAELAHVTRVTMLGEMAASIAHEVTQPLAAIVTAGDAAARWLNRPRPDLDEVGLSIGHMTRDAKRATDIIRQIRAMAQKRDPSPMPLDLNALAREAIELLRRELEAHAIEVETGDLQHVLRVSVDRVQIQQVVINLMMNAVQAMSAVNDRVRRLKIVTHKVDDGHAQLSVEDTGSGISEENSHRLFSPFFTTRKEGMGIGLSICRSIVEAHGGRIWAESQEGAGTTMQFILPLDEPAKVES</sequence>
<feature type="transmembrane region" description="Helical" evidence="9">
    <location>
        <begin position="62"/>
        <end position="80"/>
    </location>
</feature>
<evidence type="ECO:0000256" key="6">
    <source>
        <dbReference type="ARBA" id="ARBA00022777"/>
    </source>
</evidence>
<feature type="domain" description="PAC" evidence="12">
    <location>
        <begin position="191"/>
        <end position="243"/>
    </location>
</feature>
<keyword evidence="9" id="KW-0812">Transmembrane</keyword>
<feature type="domain" description="Histidine kinase" evidence="10">
    <location>
        <begin position="514"/>
        <end position="730"/>
    </location>
</feature>
<protein>
    <recommendedName>
        <fullName evidence="2">histidine kinase</fullName>
        <ecNumber evidence="2">2.7.13.3</ecNumber>
    </recommendedName>
</protein>
<dbReference type="InterPro" id="IPR000700">
    <property type="entry name" value="PAS-assoc_C"/>
</dbReference>
<keyword evidence="7" id="KW-0067">ATP-binding</keyword>
<evidence type="ECO:0000259" key="12">
    <source>
        <dbReference type="PROSITE" id="PS50113"/>
    </source>
</evidence>
<dbReference type="FunFam" id="3.30.565.10:FF:000042">
    <property type="entry name" value="Two-component sensor histidine kinase KdpD"/>
    <property type="match status" value="1"/>
</dbReference>